<dbReference type="GO" id="GO:0005886">
    <property type="term" value="C:plasma membrane"/>
    <property type="evidence" value="ECO:0007669"/>
    <property type="project" value="TreeGrafter"/>
</dbReference>
<dbReference type="Pfam" id="PF02518">
    <property type="entry name" value="HATPase_c"/>
    <property type="match status" value="1"/>
</dbReference>
<evidence type="ECO:0000256" key="10">
    <source>
        <dbReference type="ARBA" id="ARBA00023136"/>
    </source>
</evidence>
<feature type="transmembrane region" description="Helical" evidence="11">
    <location>
        <begin position="156"/>
        <end position="175"/>
    </location>
</feature>
<keyword evidence="7 13" id="KW-0418">Kinase</keyword>
<dbReference type="GeneID" id="78125430"/>
<evidence type="ECO:0000256" key="8">
    <source>
        <dbReference type="ARBA" id="ARBA00022989"/>
    </source>
</evidence>
<keyword evidence="10 11" id="KW-0472">Membrane</keyword>
<dbReference type="PROSITE" id="PS50109">
    <property type="entry name" value="HIS_KIN"/>
    <property type="match status" value="1"/>
</dbReference>
<dbReference type="OrthoDB" id="9809766at2"/>
<dbReference type="InterPro" id="IPR050428">
    <property type="entry name" value="TCS_sensor_his_kinase"/>
</dbReference>
<dbReference type="EC" id="2.7.13.3" evidence="3"/>
<evidence type="ECO:0000256" key="9">
    <source>
        <dbReference type="ARBA" id="ARBA00023012"/>
    </source>
</evidence>
<evidence type="ECO:0000256" key="6">
    <source>
        <dbReference type="ARBA" id="ARBA00022692"/>
    </source>
</evidence>
<evidence type="ECO:0000313" key="14">
    <source>
        <dbReference type="Proteomes" id="UP000199026"/>
    </source>
</evidence>
<proteinExistence type="predicted"/>
<feature type="domain" description="Histidine kinase" evidence="12">
    <location>
        <begin position="240"/>
        <end position="447"/>
    </location>
</feature>
<dbReference type="Gene3D" id="3.30.565.10">
    <property type="entry name" value="Histidine kinase-like ATPase, C-terminal domain"/>
    <property type="match status" value="1"/>
</dbReference>
<organism evidence="13 14">
    <name type="scientific">Lentibacter algarum</name>
    <dbReference type="NCBI Taxonomy" id="576131"/>
    <lineage>
        <taxon>Bacteria</taxon>
        <taxon>Pseudomonadati</taxon>
        <taxon>Pseudomonadota</taxon>
        <taxon>Alphaproteobacteria</taxon>
        <taxon>Rhodobacterales</taxon>
        <taxon>Roseobacteraceae</taxon>
        <taxon>Lentibacter</taxon>
    </lineage>
</organism>
<evidence type="ECO:0000256" key="11">
    <source>
        <dbReference type="SAM" id="Phobius"/>
    </source>
</evidence>
<name>A0A1H3MBK8_9RHOB</name>
<dbReference type="RefSeq" id="WP_089892971.1">
    <property type="nucleotide sequence ID" value="NZ_CALJFH010000035.1"/>
</dbReference>
<evidence type="ECO:0000256" key="2">
    <source>
        <dbReference type="ARBA" id="ARBA00004141"/>
    </source>
</evidence>
<dbReference type="AlphaFoldDB" id="A0A1H3MBK8"/>
<dbReference type="PANTHER" id="PTHR45436">
    <property type="entry name" value="SENSOR HISTIDINE KINASE YKOH"/>
    <property type="match status" value="1"/>
</dbReference>
<keyword evidence="14" id="KW-1185">Reference proteome</keyword>
<evidence type="ECO:0000313" key="13">
    <source>
        <dbReference type="EMBL" id="SDY73579.1"/>
    </source>
</evidence>
<dbReference type="InterPro" id="IPR003594">
    <property type="entry name" value="HATPase_dom"/>
</dbReference>
<gene>
    <name evidence="13" type="ORF">SAMN05444486_103484</name>
</gene>
<dbReference type="SMART" id="SM00387">
    <property type="entry name" value="HATPase_c"/>
    <property type="match status" value="1"/>
</dbReference>
<dbReference type="Gene3D" id="1.10.287.130">
    <property type="match status" value="1"/>
</dbReference>
<comment type="catalytic activity">
    <reaction evidence="1">
        <text>ATP + protein L-histidine = ADP + protein N-phospho-L-histidine.</text>
        <dbReference type="EC" id="2.7.13.3"/>
    </reaction>
</comment>
<keyword evidence="6 11" id="KW-0812">Transmembrane</keyword>
<evidence type="ECO:0000256" key="3">
    <source>
        <dbReference type="ARBA" id="ARBA00012438"/>
    </source>
</evidence>
<keyword evidence="4" id="KW-0597">Phosphoprotein</keyword>
<dbReference type="InterPro" id="IPR036097">
    <property type="entry name" value="HisK_dim/P_sf"/>
</dbReference>
<comment type="subcellular location">
    <subcellularLocation>
        <location evidence="2">Membrane</location>
        <topology evidence="2">Multi-pass membrane protein</topology>
    </subcellularLocation>
</comment>
<dbReference type="PANTHER" id="PTHR45436:SF15">
    <property type="entry name" value="SENSOR HISTIDINE KINASE CUSS"/>
    <property type="match status" value="1"/>
</dbReference>
<dbReference type="EMBL" id="FNPR01000003">
    <property type="protein sequence ID" value="SDY73579.1"/>
    <property type="molecule type" value="Genomic_DNA"/>
</dbReference>
<dbReference type="Pfam" id="PF00512">
    <property type="entry name" value="HisKA"/>
    <property type="match status" value="1"/>
</dbReference>
<dbReference type="STRING" id="576131.SAMN05444486_103484"/>
<evidence type="ECO:0000256" key="7">
    <source>
        <dbReference type="ARBA" id="ARBA00022777"/>
    </source>
</evidence>
<keyword evidence="5" id="KW-0808">Transferase</keyword>
<dbReference type="SUPFAM" id="SSF55874">
    <property type="entry name" value="ATPase domain of HSP90 chaperone/DNA topoisomerase II/histidine kinase"/>
    <property type="match status" value="1"/>
</dbReference>
<protein>
    <recommendedName>
        <fullName evidence="3">histidine kinase</fullName>
        <ecNumber evidence="3">2.7.13.3</ecNumber>
    </recommendedName>
</protein>
<dbReference type="SUPFAM" id="SSF47384">
    <property type="entry name" value="Homodimeric domain of signal transducing histidine kinase"/>
    <property type="match status" value="1"/>
</dbReference>
<dbReference type="SMART" id="SM00388">
    <property type="entry name" value="HisKA"/>
    <property type="match status" value="1"/>
</dbReference>
<evidence type="ECO:0000256" key="5">
    <source>
        <dbReference type="ARBA" id="ARBA00022679"/>
    </source>
</evidence>
<evidence type="ECO:0000256" key="1">
    <source>
        <dbReference type="ARBA" id="ARBA00000085"/>
    </source>
</evidence>
<dbReference type="CDD" id="cd00082">
    <property type="entry name" value="HisKA"/>
    <property type="match status" value="1"/>
</dbReference>
<dbReference type="InterPro" id="IPR036890">
    <property type="entry name" value="HATPase_C_sf"/>
</dbReference>
<feature type="transmembrane region" description="Helical" evidence="11">
    <location>
        <begin position="12"/>
        <end position="33"/>
    </location>
</feature>
<sequence length="447" mass="49214">MNSRPPSLLRALLRSLLWPSLIAIAAGLVLSFWTVRQEYDEMLDIGLNNKAHLLLENLTMQDEGILGLSEVSDLLAFEARILDPEERTLFWYIDSEGHILQRSGLATPDMMPREQPEGFFTEHDYRFRVLSAEGMPKRRIVVGEPLVERNEAMRDILAGVMLSFAALVLIMAYAASRALQGAARKIDGLSEDIAAKSEHNLSPIDRAFSFAEFEPAIDTLDELMARLDAAINAERDFATVAAHELRTPVAICLAQAQRLKATAATEADAAKAAAVEQGLKRLARLIERLLQLSRAQSGLGTDAEADDLNMVLRLLLSELSERKPKALRLNILPPEGVYMSHINPDAFGIILNNLFDNALKYSDGPQGIVIDASQAGVITVSNDCDVLTEQEIQEIKQRFGRKSNLADGYGLGLSIVQALCEQTGCDFDIFSPMIGQTRGFVARITLP</sequence>
<accession>A0A1H3MBK8</accession>
<dbReference type="InterPro" id="IPR005467">
    <property type="entry name" value="His_kinase_dom"/>
</dbReference>
<keyword evidence="8 11" id="KW-1133">Transmembrane helix</keyword>
<keyword evidence="9" id="KW-0902">Two-component regulatory system</keyword>
<dbReference type="Proteomes" id="UP000199026">
    <property type="component" value="Unassembled WGS sequence"/>
</dbReference>
<dbReference type="InterPro" id="IPR003661">
    <property type="entry name" value="HisK_dim/P_dom"/>
</dbReference>
<dbReference type="GO" id="GO:0000155">
    <property type="term" value="F:phosphorelay sensor kinase activity"/>
    <property type="evidence" value="ECO:0007669"/>
    <property type="project" value="InterPro"/>
</dbReference>
<reference evidence="13 14" key="1">
    <citation type="submission" date="2016-10" db="EMBL/GenBank/DDBJ databases">
        <authorList>
            <person name="de Groot N.N."/>
        </authorList>
    </citation>
    <scope>NUCLEOTIDE SEQUENCE [LARGE SCALE GENOMIC DNA]</scope>
    <source>
        <strain evidence="13 14">DSM 24677</strain>
    </source>
</reference>
<evidence type="ECO:0000256" key="4">
    <source>
        <dbReference type="ARBA" id="ARBA00022553"/>
    </source>
</evidence>
<evidence type="ECO:0000259" key="12">
    <source>
        <dbReference type="PROSITE" id="PS50109"/>
    </source>
</evidence>